<evidence type="ECO:0008006" key="4">
    <source>
        <dbReference type="Google" id="ProtNLM"/>
    </source>
</evidence>
<dbReference type="AlphaFoldDB" id="A0A4R1HBS0"/>
<reference evidence="2 3" key="1">
    <citation type="submission" date="2019-03" db="EMBL/GenBank/DDBJ databases">
        <title>Genomic Encyclopedia of Type Strains, Phase IV (KMG-IV): sequencing the most valuable type-strain genomes for metagenomic binning, comparative biology and taxonomic classification.</title>
        <authorList>
            <person name="Goeker M."/>
        </authorList>
    </citation>
    <scope>NUCLEOTIDE SEQUENCE [LARGE SCALE GENOMIC DNA]</scope>
    <source>
        <strain evidence="2 3">DSM 19610</strain>
    </source>
</reference>
<accession>A0A4R1HBS0</accession>
<evidence type="ECO:0000313" key="2">
    <source>
        <dbReference type="EMBL" id="TCK18858.1"/>
    </source>
</evidence>
<dbReference type="Gene3D" id="3.40.50.720">
    <property type="entry name" value="NAD(P)-binding Rossmann-like Domain"/>
    <property type="match status" value="1"/>
</dbReference>
<dbReference type="EMBL" id="SMFX01000001">
    <property type="protein sequence ID" value="TCK18858.1"/>
    <property type="molecule type" value="Genomic_DNA"/>
</dbReference>
<dbReference type="InterPro" id="IPR036291">
    <property type="entry name" value="NAD(P)-bd_dom_sf"/>
</dbReference>
<evidence type="ECO:0000313" key="3">
    <source>
        <dbReference type="Proteomes" id="UP000295707"/>
    </source>
</evidence>
<proteinExistence type="predicted"/>
<comment type="caution">
    <text evidence="2">The sequence shown here is derived from an EMBL/GenBank/DDBJ whole genome shotgun (WGS) entry which is preliminary data.</text>
</comment>
<gene>
    <name evidence="2" type="ORF">DFR30_2143</name>
</gene>
<protein>
    <recommendedName>
        <fullName evidence="4">Oxidoreductase family protein</fullName>
    </recommendedName>
</protein>
<dbReference type="SUPFAM" id="SSF51735">
    <property type="entry name" value="NAD(P)-binding Rossmann-fold domains"/>
    <property type="match status" value="1"/>
</dbReference>
<organism evidence="2 3">
    <name type="scientific">Thiogranum longum</name>
    <dbReference type="NCBI Taxonomy" id="1537524"/>
    <lineage>
        <taxon>Bacteria</taxon>
        <taxon>Pseudomonadati</taxon>
        <taxon>Pseudomonadota</taxon>
        <taxon>Gammaproteobacteria</taxon>
        <taxon>Chromatiales</taxon>
        <taxon>Ectothiorhodospiraceae</taxon>
        <taxon>Thiogranum</taxon>
    </lineage>
</organism>
<name>A0A4R1HBS0_9GAMM</name>
<sequence>MPKSAANRMSPLVNFPPAPPRYPQESPQNPVRVGVIGCGYWGPKLVRNFARASGCEVGGVADHNPAQLSRVGEDYPNIPGTTDL</sequence>
<dbReference type="Proteomes" id="UP000295707">
    <property type="component" value="Unassembled WGS sequence"/>
</dbReference>
<feature type="region of interest" description="Disordered" evidence="1">
    <location>
        <begin position="1"/>
        <end position="28"/>
    </location>
</feature>
<feature type="region of interest" description="Disordered" evidence="1">
    <location>
        <begin position="60"/>
        <end position="84"/>
    </location>
</feature>
<evidence type="ECO:0000256" key="1">
    <source>
        <dbReference type="SAM" id="MobiDB-lite"/>
    </source>
</evidence>
<keyword evidence="3" id="KW-1185">Reference proteome</keyword>